<dbReference type="EMBL" id="ML994619">
    <property type="protein sequence ID" value="KAF2190274.1"/>
    <property type="molecule type" value="Genomic_DNA"/>
</dbReference>
<proteinExistence type="predicted"/>
<name>A0A6A6EEV6_9PEZI</name>
<evidence type="ECO:0000313" key="3">
    <source>
        <dbReference type="Proteomes" id="UP000800200"/>
    </source>
</evidence>
<dbReference type="AlphaFoldDB" id="A0A6A6EEV6"/>
<reference evidence="2" key="1">
    <citation type="journal article" date="2020" name="Stud. Mycol.">
        <title>101 Dothideomycetes genomes: a test case for predicting lifestyles and emergence of pathogens.</title>
        <authorList>
            <person name="Haridas S."/>
            <person name="Albert R."/>
            <person name="Binder M."/>
            <person name="Bloem J."/>
            <person name="Labutti K."/>
            <person name="Salamov A."/>
            <person name="Andreopoulos B."/>
            <person name="Baker S."/>
            <person name="Barry K."/>
            <person name="Bills G."/>
            <person name="Bluhm B."/>
            <person name="Cannon C."/>
            <person name="Castanera R."/>
            <person name="Culley D."/>
            <person name="Daum C."/>
            <person name="Ezra D."/>
            <person name="Gonzalez J."/>
            <person name="Henrissat B."/>
            <person name="Kuo A."/>
            <person name="Liang C."/>
            <person name="Lipzen A."/>
            <person name="Lutzoni F."/>
            <person name="Magnuson J."/>
            <person name="Mondo S."/>
            <person name="Nolan M."/>
            <person name="Ohm R."/>
            <person name="Pangilinan J."/>
            <person name="Park H.-J."/>
            <person name="Ramirez L."/>
            <person name="Alfaro M."/>
            <person name="Sun H."/>
            <person name="Tritt A."/>
            <person name="Yoshinaga Y."/>
            <person name="Zwiers L.-H."/>
            <person name="Turgeon B."/>
            <person name="Goodwin S."/>
            <person name="Spatafora J."/>
            <person name="Crous P."/>
            <person name="Grigoriev I."/>
        </authorList>
    </citation>
    <scope>NUCLEOTIDE SEQUENCE</scope>
    <source>
        <strain evidence="2">CBS 207.26</strain>
    </source>
</reference>
<protein>
    <submittedName>
        <fullName evidence="2">Uncharacterized protein</fullName>
    </submittedName>
</protein>
<feature type="compositionally biased region" description="Basic and acidic residues" evidence="1">
    <location>
        <begin position="118"/>
        <end position="134"/>
    </location>
</feature>
<evidence type="ECO:0000313" key="2">
    <source>
        <dbReference type="EMBL" id="KAF2190274.1"/>
    </source>
</evidence>
<feature type="compositionally biased region" description="Basic and acidic residues" evidence="1">
    <location>
        <begin position="74"/>
        <end position="99"/>
    </location>
</feature>
<sequence>MLVSRTRTSKLPGIMRNRSARRAKESEEKLRDVKRKAGHDIEQLQRNISELQEEIKQGKSVIANKDSQIAKSKVKQEAQRDHNPTQDESNRLRDENEGLRDRLKVEESLWDEAKNRAKDLQGALDRKPVSKERNASVGSTSKLDHMRMLITQFQRDI</sequence>
<accession>A0A6A6EEV6</accession>
<feature type="region of interest" description="Disordered" evidence="1">
    <location>
        <begin position="118"/>
        <end position="144"/>
    </location>
</feature>
<gene>
    <name evidence="2" type="ORF">K469DRAFT_26939</name>
</gene>
<keyword evidence="3" id="KW-1185">Reference proteome</keyword>
<dbReference type="Proteomes" id="UP000800200">
    <property type="component" value="Unassembled WGS sequence"/>
</dbReference>
<feature type="compositionally biased region" description="Basic and acidic residues" evidence="1">
    <location>
        <begin position="22"/>
        <end position="31"/>
    </location>
</feature>
<organism evidence="2 3">
    <name type="scientific">Zopfia rhizophila CBS 207.26</name>
    <dbReference type="NCBI Taxonomy" id="1314779"/>
    <lineage>
        <taxon>Eukaryota</taxon>
        <taxon>Fungi</taxon>
        <taxon>Dikarya</taxon>
        <taxon>Ascomycota</taxon>
        <taxon>Pezizomycotina</taxon>
        <taxon>Dothideomycetes</taxon>
        <taxon>Dothideomycetes incertae sedis</taxon>
        <taxon>Zopfiaceae</taxon>
        <taxon>Zopfia</taxon>
    </lineage>
</organism>
<evidence type="ECO:0000256" key="1">
    <source>
        <dbReference type="SAM" id="MobiDB-lite"/>
    </source>
</evidence>
<feature type="region of interest" description="Disordered" evidence="1">
    <location>
        <begin position="62"/>
        <end position="99"/>
    </location>
</feature>
<feature type="region of interest" description="Disordered" evidence="1">
    <location>
        <begin position="1"/>
        <end position="41"/>
    </location>
</feature>